<dbReference type="EMBL" id="PFPR01000001">
    <property type="protein sequence ID" value="PJA01954.1"/>
    <property type="molecule type" value="Genomic_DNA"/>
</dbReference>
<gene>
    <name evidence="3" type="ORF">COX74_00005</name>
</gene>
<feature type="chain" id="PRO_5014967382" evidence="2">
    <location>
        <begin position="26"/>
        <end position="2085"/>
    </location>
</feature>
<feature type="transmembrane region" description="Helical" evidence="1">
    <location>
        <begin position="97"/>
        <end position="122"/>
    </location>
</feature>
<reference evidence="4" key="1">
    <citation type="submission" date="2017-09" db="EMBL/GenBank/DDBJ databases">
        <title>Depth-based differentiation of microbial function through sediment-hosted aquifers and enrichment of novel symbionts in the deep terrestrial subsurface.</title>
        <authorList>
            <person name="Probst A.J."/>
            <person name="Ladd B."/>
            <person name="Jarett J.K."/>
            <person name="Geller-Mcgrath D.E."/>
            <person name="Sieber C.M.K."/>
            <person name="Emerson J.B."/>
            <person name="Anantharaman K."/>
            <person name="Thomas B.C."/>
            <person name="Malmstrom R."/>
            <person name="Stieglmeier M."/>
            <person name="Klingl A."/>
            <person name="Woyke T."/>
            <person name="Ryan C.M."/>
            <person name="Banfield J.F."/>
        </authorList>
    </citation>
    <scope>NUCLEOTIDE SEQUENCE [LARGE SCALE GENOMIC DNA]</scope>
</reference>
<keyword evidence="1" id="KW-1133">Transmembrane helix</keyword>
<keyword evidence="2" id="KW-0732">Signal</keyword>
<evidence type="ECO:0000313" key="3">
    <source>
        <dbReference type="EMBL" id="PJA01954.1"/>
    </source>
</evidence>
<name>A0A2M7VJF8_9BACT</name>
<feature type="non-terminal residue" evidence="3">
    <location>
        <position position="2085"/>
    </location>
</feature>
<evidence type="ECO:0000313" key="4">
    <source>
        <dbReference type="Proteomes" id="UP000229364"/>
    </source>
</evidence>
<dbReference type="Proteomes" id="UP000229364">
    <property type="component" value="Unassembled WGS sequence"/>
</dbReference>
<evidence type="ECO:0000256" key="2">
    <source>
        <dbReference type="SAM" id="SignalP"/>
    </source>
</evidence>
<organism evidence="3 4">
    <name type="scientific">bacterium (Candidatus Gribaldobacteria) CG_4_10_14_0_2_um_filter_41_16</name>
    <dbReference type="NCBI Taxonomy" id="2014265"/>
    <lineage>
        <taxon>Bacteria</taxon>
        <taxon>Candidatus Gribaldobacteria</taxon>
    </lineage>
</organism>
<evidence type="ECO:0000256" key="1">
    <source>
        <dbReference type="SAM" id="Phobius"/>
    </source>
</evidence>
<feature type="transmembrane region" description="Helical" evidence="1">
    <location>
        <begin position="143"/>
        <end position="165"/>
    </location>
</feature>
<comment type="caution">
    <text evidence="3">The sequence shown here is derived from an EMBL/GenBank/DDBJ whole genome shotgun (WGS) entry which is preliminary data.</text>
</comment>
<keyword evidence="1" id="KW-0472">Membrane</keyword>
<accession>A0A2M7VJF8</accession>
<keyword evidence="1" id="KW-0812">Transmembrane</keyword>
<proteinExistence type="predicted"/>
<feature type="signal peptide" evidence="2">
    <location>
        <begin position="1"/>
        <end position="25"/>
    </location>
</feature>
<protein>
    <submittedName>
        <fullName evidence="3">Uncharacterized protein</fullName>
    </submittedName>
</protein>
<sequence length="2085" mass="229408">MRFFGKLFTKKIAIAIFATSLCLLAVGPVLTVRAEPAYTDNGLDWQWPTVPGVGSLAQKSDAVIIRGCQQSFPDDFDKQRVCVSDEKGKQLGLVVKYFLYLFFYLITGACVILIVLAGASYVTASQNAQKLIDAKARLRNASLGILIVASSWALLYIINPNLLLFQTKIPDIPPIPVIEGEKNGSNVTFASFSVKEMIDYVIASSTAENPATGEMAILSPYRRAQNTINEAVRILQGDPAFENKTPPRPGLKNLLAFCQCGTLSKTHLERKGPVDFVIKPGGMDYAEMQTYLAGITNPTAQDLCLTRCNNCGTFPGQPPPQDDGYTEVRNCWLNNVLTVSVKGDGITPIKCPRPVKASDYSDLWTYGEYYAPNHKDTDTIPAMAQLPDASWEKCEFVYYDKYPNITKNKPWTDWAVLAVFYPESSGQKWIEFTTAITNDAMNDRRLAYSIKYQIVRLFKIVPQLEAIKLELASDQIEKLGKVLASNAMDYLLFEGKGGIFQPEIDDEKRMLASRGYEMRTQEFMGNEEIPGLNTPAAAAPSPTALGKTFWGKFKIFAALGDFIKPFRRVFAAQPVFNEEIKEPSDDRFYVVTNVETFGANISPYDQQMVDQNKLVIREASRANLFSVLADQTLEEIEKMTGDCMASAFGEAKYDLPANINEVISSAIGQGTADYLVDQLTKNSDKLAGMIGQEVADQVSQKAEGTLQKRCANKCNMGTPLLSDEAMEAYLSDPANKQCVKKCEKENIPANFVSNKIGQFLSQPIALRLPGEIGKDLNSKLKEVLKDSDAVSALDDKMIDLYSKVLHVGLSKSFAEQIPALKKSLDTNVYIYLTKNLSTDVMGNINSFLNFRVGEYLKKKILEQAQRVAGGLTNEFDNLVAYGADALRKTMPNLFPESIMNPNECNTTELLSQGYLWHNGKCSKLTPEEISKDADTMTPGNDGGSFPLDGQGGGYLNIDGEEQTRQMLCERAGYVWSQYNGGDSGKGQEGLKEGASTCAEDQWIGTDLKKLTDVKQWGKNALAGGINFIEEFSVALTATIMHTVMAYTDVWVEDEVLAPLENYISQFSGLQSSLKKFLHTSVNDLLPAQISQTLNSNVDKVLKDICAKAPPEPTDPGEWERLKGGTQTLHLSLYGEKTYGKEIDINGTVTSNENLWRVCDVSKHLHATLSGAISSTGALGKKIMDIFNTKVVDLIPWDGAKKYLAMSPAALIFEATGLKDIDKLVTASPVDLLCGRIVKVDGMKDDGSPKFGLSGITLEAKCNEIKIKRPISASGYSSDTITFPEVDMLKANAAGSGQFWRNYCPIIWGACVSPGDGSIPFLGKTVGEVAKSLLVMGCNLATEEADIKTCDIALKHSTAYTLMATAIESDIALAFRTEGQLQNEIEFYRWLRIYFPVWDTNGEIAKVAQSRGIAWAKVTASDAQDYVTLTKVNEMSADNWLRVLALWRLGAGPSTVKQMLVIIPDGIIKPAKNNDPTMLLPAGQGASINILGLKPSQLWKILLPTGASQVAAGGKNIDANFVCKKVKDYYAVKYPTLTFKAMADRITKSRPPALEYSMESLDRTTIAEVLNQLAEVNNDWSDAYLLCYYLEASPAQIFGLDQELMRYIQPKEYQLLFRLIEGELSPDERPDFLNKLLLFLNGQTPVSALEAVKTNIDKLVLPNEILANHWWYDGSVNTIAFSQANVTPHIDGIVRFLDRPLGNYLGAAQLGLQQDKDKNQPQERTIIDQLCAELKIENICNKKIANDVDWVEIQNLLLKTPADLMAAALPWQIPNPAGWDKGICKEKLSTNSCSARDEYIVPPGGKNTTGHTLCCKKVNSLMDAVGLYWPPLGQPYIDSLFNAAGWTDNMYNFLDETAVKWDNADEKYKKGRSAVAGAIDKVVLEEPKALISNVFSKVGNMAGIASGDDLGETMAGKCWEADSCDTTKGEVARVTPDGKKQCCDMGGALVCQNKCRLKGDVPCREKQGEFALSNEGKEKCCYAFSADNKAQECQKCRELIGKEAGGKCNREGEKLFEPKDSKIKLCCKERAVKTNFEGASLPEGIESDVAFATKACCETIDECVTGKFLDHLETMKNFLVDGLPIN</sequence>